<gene>
    <name evidence="2" type="ORF">B7463_g3469</name>
</gene>
<comment type="caution">
    <text evidence="2">The sequence shown here is derived from an EMBL/GenBank/DDBJ whole genome shotgun (WGS) entry which is preliminary data.</text>
</comment>
<protein>
    <submittedName>
        <fullName evidence="2">Uncharacterized protein</fullName>
    </submittedName>
</protein>
<feature type="non-terminal residue" evidence="2">
    <location>
        <position position="1"/>
    </location>
</feature>
<feature type="non-terminal residue" evidence="2">
    <location>
        <position position="380"/>
    </location>
</feature>
<organism evidence="2 3">
    <name type="scientific">Scytalidium lignicola</name>
    <name type="common">Hyphomycete</name>
    <dbReference type="NCBI Taxonomy" id="5539"/>
    <lineage>
        <taxon>Eukaryota</taxon>
        <taxon>Fungi</taxon>
        <taxon>Dikarya</taxon>
        <taxon>Ascomycota</taxon>
        <taxon>Pezizomycotina</taxon>
        <taxon>Leotiomycetes</taxon>
        <taxon>Leotiomycetes incertae sedis</taxon>
        <taxon>Scytalidium</taxon>
    </lineage>
</organism>
<accession>A0A3E2HHJ3</accession>
<dbReference type="Proteomes" id="UP000258309">
    <property type="component" value="Unassembled WGS sequence"/>
</dbReference>
<dbReference type="EMBL" id="NCSJ02000046">
    <property type="protein sequence ID" value="RFU32890.1"/>
    <property type="molecule type" value="Genomic_DNA"/>
</dbReference>
<evidence type="ECO:0000256" key="1">
    <source>
        <dbReference type="SAM" id="MobiDB-lite"/>
    </source>
</evidence>
<sequence>MEDQGGAKENVLPGLIRRWSSPSQKSVNTLTILLLCFFTFGGCWLQPEDDPFNSLLPPPGWRLGNRALLARQSPAPCDPEIIDPDTPDCRTLCGGGAGPCAGGAALKRRDLRIARQPAILNSTDLPSKVPNELWKRVFTDLTQDQLPAYLVDQFDGNPDAGYGTPISIIPPENSVSVQRNVVVQRSFAKVPFAIGTNGLCGCTVVTVASTQAVYMGHFFENPSWTNSAATFTNSVLNFFGGNVNGAGTGPQINPDLFGAEVDTRVYIMTPRRGKSTAGAGSPLYRGKVPQLISAIQVTLGDDVPLALFNYTPLECDEDPGEDDSPPNPDLFTSQRGVALFQFDPQADEDGKPGWRLFYEHHQFTSSGPAPGPDAVNGIPS</sequence>
<dbReference type="OrthoDB" id="3599367at2759"/>
<evidence type="ECO:0000313" key="3">
    <source>
        <dbReference type="Proteomes" id="UP000258309"/>
    </source>
</evidence>
<evidence type="ECO:0000313" key="2">
    <source>
        <dbReference type="EMBL" id="RFU32890.1"/>
    </source>
</evidence>
<keyword evidence="3" id="KW-1185">Reference proteome</keyword>
<proteinExistence type="predicted"/>
<dbReference type="AlphaFoldDB" id="A0A3E2HHJ3"/>
<reference evidence="2 3" key="1">
    <citation type="submission" date="2018-05" db="EMBL/GenBank/DDBJ databases">
        <title>Draft genome sequence of Scytalidium lignicola DSM 105466, a ubiquitous saprotrophic fungus.</title>
        <authorList>
            <person name="Buettner E."/>
            <person name="Gebauer A.M."/>
            <person name="Hofrichter M."/>
            <person name="Liers C."/>
            <person name="Kellner H."/>
        </authorList>
    </citation>
    <scope>NUCLEOTIDE SEQUENCE [LARGE SCALE GENOMIC DNA]</scope>
    <source>
        <strain evidence="2 3">DSM 105466</strain>
    </source>
</reference>
<name>A0A3E2HHJ3_SCYLI</name>
<feature type="region of interest" description="Disordered" evidence="1">
    <location>
        <begin position="314"/>
        <end position="335"/>
    </location>
</feature>
<feature type="compositionally biased region" description="Acidic residues" evidence="1">
    <location>
        <begin position="314"/>
        <end position="324"/>
    </location>
</feature>